<comment type="caution">
    <text evidence="1">The sequence shown here is derived from an EMBL/GenBank/DDBJ whole genome shotgun (WGS) entry which is preliminary data.</text>
</comment>
<name>A0ABQ0ZNF9_9BACT</name>
<protein>
    <recommendedName>
        <fullName evidence="3">DUF3592 domain-containing protein</fullName>
    </recommendedName>
</protein>
<dbReference type="EMBL" id="BLAU01000001">
    <property type="protein sequence ID" value="GET22948.1"/>
    <property type="molecule type" value="Genomic_DNA"/>
</dbReference>
<organism evidence="1 2">
    <name type="scientific">Prolixibacter denitrificans</name>
    <dbReference type="NCBI Taxonomy" id="1541063"/>
    <lineage>
        <taxon>Bacteria</taxon>
        <taxon>Pseudomonadati</taxon>
        <taxon>Bacteroidota</taxon>
        <taxon>Bacteroidia</taxon>
        <taxon>Marinilabiliales</taxon>
        <taxon>Prolixibacteraceae</taxon>
        <taxon>Prolixibacter</taxon>
    </lineage>
</organism>
<accession>A0ABQ0ZNF9</accession>
<gene>
    <name evidence="1" type="ORF">JCM18694_31940</name>
</gene>
<keyword evidence="2" id="KW-1185">Reference proteome</keyword>
<sequence length="149" mass="16977">MLNNVRMNKLLFPLLVVFFIGVIFVVQMNSRKSNEERESLALHGGFAIGVFEGRVASNTTTSSISFSYIIDSHEYRGGDTRCMQDSRKAALAFTDPDLAKSGDRFLVLYNMETPKKAIIRLDYPIKDSTSFKQYVREFEEMRKKKATGD</sequence>
<proteinExistence type="predicted"/>
<reference evidence="1 2" key="1">
    <citation type="submission" date="2019-10" db="EMBL/GenBank/DDBJ databases">
        <title>Prolixibacter strains distinguished by the presence of nitrate reductase genes were adept at nitrate-dependent anaerobic corrosion of metallic iron and carbon steel.</title>
        <authorList>
            <person name="Iino T."/>
            <person name="Shono N."/>
            <person name="Ito K."/>
            <person name="Nakamura R."/>
            <person name="Sueoka K."/>
            <person name="Harayama S."/>
            <person name="Ohkuma M."/>
        </authorList>
    </citation>
    <scope>NUCLEOTIDE SEQUENCE [LARGE SCALE GENOMIC DNA]</scope>
    <source>
        <strain evidence="1 2">MIC1-1</strain>
    </source>
</reference>
<evidence type="ECO:0008006" key="3">
    <source>
        <dbReference type="Google" id="ProtNLM"/>
    </source>
</evidence>
<dbReference type="Proteomes" id="UP000396862">
    <property type="component" value="Unassembled WGS sequence"/>
</dbReference>
<evidence type="ECO:0000313" key="2">
    <source>
        <dbReference type="Proteomes" id="UP000396862"/>
    </source>
</evidence>
<evidence type="ECO:0000313" key="1">
    <source>
        <dbReference type="EMBL" id="GET22948.1"/>
    </source>
</evidence>